<protein>
    <recommendedName>
        <fullName evidence="3">Secreted protein</fullName>
    </recommendedName>
</protein>
<evidence type="ECO:0000256" key="1">
    <source>
        <dbReference type="SAM" id="SignalP"/>
    </source>
</evidence>
<dbReference type="EnsemblMetazoa" id="Aqu2.1.35213_001">
    <property type="protein sequence ID" value="Aqu2.1.35213_001"/>
    <property type="gene ID" value="Aqu2.1.35213"/>
</dbReference>
<keyword evidence="1" id="KW-0732">Signal</keyword>
<dbReference type="AlphaFoldDB" id="A0A1X7V5C3"/>
<sequence length="114" mass="13135">MSFLLPVILLRVDCIHTIGHVAVSRYNSTYNGKAFHFIFCFNMDTHGLLLWDLEEKYVYFSCCCYKMASSCYGSFLVMYLLTAAVIHLCDDRTSICGTTGNRKLMYIDHTQSLY</sequence>
<evidence type="ECO:0000313" key="2">
    <source>
        <dbReference type="EnsemblMetazoa" id="Aqu2.1.35213_001"/>
    </source>
</evidence>
<accession>A0A1X7V5C3</accession>
<proteinExistence type="predicted"/>
<evidence type="ECO:0008006" key="3">
    <source>
        <dbReference type="Google" id="ProtNLM"/>
    </source>
</evidence>
<organism evidence="2">
    <name type="scientific">Amphimedon queenslandica</name>
    <name type="common">Sponge</name>
    <dbReference type="NCBI Taxonomy" id="400682"/>
    <lineage>
        <taxon>Eukaryota</taxon>
        <taxon>Metazoa</taxon>
        <taxon>Porifera</taxon>
        <taxon>Demospongiae</taxon>
        <taxon>Heteroscleromorpha</taxon>
        <taxon>Haplosclerida</taxon>
        <taxon>Niphatidae</taxon>
        <taxon>Amphimedon</taxon>
    </lineage>
</organism>
<dbReference type="InParanoid" id="A0A1X7V5C3"/>
<feature type="signal peptide" evidence="1">
    <location>
        <begin position="1"/>
        <end position="17"/>
    </location>
</feature>
<reference evidence="2" key="1">
    <citation type="submission" date="2017-05" db="UniProtKB">
        <authorList>
            <consortium name="EnsemblMetazoa"/>
        </authorList>
    </citation>
    <scope>IDENTIFICATION</scope>
</reference>
<feature type="chain" id="PRO_5012440225" description="Secreted protein" evidence="1">
    <location>
        <begin position="18"/>
        <end position="114"/>
    </location>
</feature>
<name>A0A1X7V5C3_AMPQE</name>